<reference evidence="11" key="1">
    <citation type="submission" date="2015-08" db="EMBL/GenBank/DDBJ databases">
        <title>Genome sequencing project for genomic taxonomy and phylogenomics of Bacillus-like bacteria.</title>
        <authorList>
            <person name="Liu B."/>
            <person name="Wang J."/>
            <person name="Zhu Y."/>
            <person name="Liu G."/>
            <person name="Chen Q."/>
            <person name="Chen Z."/>
            <person name="Lan J."/>
            <person name="Che J."/>
            <person name="Ge C."/>
            <person name="Shi H."/>
            <person name="Pan Z."/>
            <person name="Liu X."/>
        </authorList>
    </citation>
    <scope>NUCLEOTIDE SEQUENCE [LARGE SCALE GENOMIC DNA]</scope>
    <source>
        <strain evidence="11">FJAT-4402</strain>
    </source>
</reference>
<comment type="cofactor">
    <cofactor evidence="1 9">
        <name>pyridoxal 5'-phosphate</name>
        <dbReference type="ChEBI" id="CHEBI:597326"/>
    </cofactor>
</comment>
<dbReference type="FunFam" id="3.40.640.10:FF:000046">
    <property type="entry name" value="Cystathionine gamma-lyase"/>
    <property type="match status" value="1"/>
</dbReference>
<keyword evidence="11" id="KW-1185">Reference proteome</keyword>
<evidence type="ECO:0000256" key="3">
    <source>
        <dbReference type="ARBA" id="ARBA00022898"/>
    </source>
</evidence>
<dbReference type="Pfam" id="PF01053">
    <property type="entry name" value="Cys_Met_Meta_PP"/>
    <property type="match status" value="1"/>
</dbReference>
<dbReference type="GO" id="GO:0018826">
    <property type="term" value="F:methionine gamma-lyase activity"/>
    <property type="evidence" value="ECO:0007669"/>
    <property type="project" value="UniProtKB-EC"/>
</dbReference>
<gene>
    <name evidence="10" type="ORF">AM592_00660</name>
</gene>
<evidence type="ECO:0000256" key="5">
    <source>
        <dbReference type="ARBA" id="ARBA00047199"/>
    </source>
</evidence>
<dbReference type="PIRSF" id="PIRSF001434">
    <property type="entry name" value="CGS"/>
    <property type="match status" value="1"/>
</dbReference>
<dbReference type="GO" id="GO:0005737">
    <property type="term" value="C:cytoplasm"/>
    <property type="evidence" value="ECO:0007669"/>
    <property type="project" value="TreeGrafter"/>
</dbReference>
<dbReference type="STRING" id="1441095.AM592_00660"/>
<reference evidence="10 11" key="2">
    <citation type="journal article" date="2016" name="Int. J. Syst. Evol. Microbiol.">
        <title>Bacillus gobiensis sp. nov., isolated from a soil sample.</title>
        <authorList>
            <person name="Liu B."/>
            <person name="Liu G.H."/>
            <person name="Cetin S."/>
            <person name="Schumann P."/>
            <person name="Pan Z.Z."/>
            <person name="Chen Q.Q."/>
        </authorList>
    </citation>
    <scope>NUCLEOTIDE SEQUENCE [LARGE SCALE GENOMIC DNA]</scope>
    <source>
        <strain evidence="10 11">FJAT-4402</strain>
    </source>
</reference>
<evidence type="ECO:0000256" key="1">
    <source>
        <dbReference type="ARBA" id="ARBA00001933"/>
    </source>
</evidence>
<evidence type="ECO:0000256" key="9">
    <source>
        <dbReference type="RuleBase" id="RU362118"/>
    </source>
</evidence>
<dbReference type="PANTHER" id="PTHR11808:SF80">
    <property type="entry name" value="CYSTATHIONINE GAMMA-LYASE"/>
    <property type="match status" value="1"/>
</dbReference>
<feature type="modified residue" description="N6-(pyridoxal phosphate)lysine" evidence="8">
    <location>
        <position position="206"/>
    </location>
</feature>
<comment type="catalytic activity">
    <reaction evidence="7">
        <text>L-methionine + H2O = methanethiol + 2-oxobutanoate + NH4(+)</text>
        <dbReference type="Rhea" id="RHEA:23800"/>
        <dbReference type="ChEBI" id="CHEBI:15377"/>
        <dbReference type="ChEBI" id="CHEBI:16007"/>
        <dbReference type="ChEBI" id="CHEBI:16763"/>
        <dbReference type="ChEBI" id="CHEBI:28938"/>
        <dbReference type="ChEBI" id="CHEBI:57844"/>
        <dbReference type="EC" id="4.4.1.11"/>
    </reaction>
    <physiologicalReaction direction="left-to-right" evidence="7">
        <dbReference type="Rhea" id="RHEA:23801"/>
    </physiologicalReaction>
</comment>
<dbReference type="PATRIC" id="fig|1441095.3.peg.148"/>
<dbReference type="GO" id="GO:0030170">
    <property type="term" value="F:pyridoxal phosphate binding"/>
    <property type="evidence" value="ECO:0007669"/>
    <property type="project" value="InterPro"/>
</dbReference>
<dbReference type="AlphaFoldDB" id="A0A0M4FN68"/>
<sequence>MNQNFKTMVTRLGSHNPTSLSVPENIPITMSSVFAFDDVESLNKVYNGDAEGFIYSRMTNPVHEALKEVMFSIDEGEDALVFSSGMAAITSTLITHLHSGDHVLASHVLYGETYEFLKYQLKKFNIDVTFVDFSNDNWEQYFTPKTKLVYTETISNPMMAVDNLTEIANIAHDYHAKLVVDNTFATPIVCQPLNLGADIVVYSATKYLCGHGDVTGGIVVSNKETISAIDKVGTLYGGCISPFDAWILIRSLKTLELRMREHSNNALKLADFFEGHPKINKVYYPGLQSSPSFNPASSFFNNELYGGMLSVDLKGNDESYRTFIDNLEGIKFVPSLADVKTSVCSPAITSHRNLSDNELKQAGISKGLIRISTGLENIDDLISEFDKVLNLI</sequence>
<organism evidence="10 11">
    <name type="scientific">Bacillus gobiensis</name>
    <dbReference type="NCBI Taxonomy" id="1441095"/>
    <lineage>
        <taxon>Bacteria</taxon>
        <taxon>Bacillati</taxon>
        <taxon>Bacillota</taxon>
        <taxon>Bacilli</taxon>
        <taxon>Bacillales</taxon>
        <taxon>Bacillaceae</taxon>
        <taxon>Bacillus</taxon>
    </lineage>
</organism>
<dbReference type="InterPro" id="IPR015422">
    <property type="entry name" value="PyrdxlP-dep_Trfase_small"/>
</dbReference>
<dbReference type="Proteomes" id="UP000067625">
    <property type="component" value="Chromosome"/>
</dbReference>
<evidence type="ECO:0000256" key="8">
    <source>
        <dbReference type="PIRSR" id="PIRSR001434-2"/>
    </source>
</evidence>
<dbReference type="CDD" id="cd00614">
    <property type="entry name" value="CGS_like"/>
    <property type="match status" value="1"/>
</dbReference>
<dbReference type="InterPro" id="IPR015421">
    <property type="entry name" value="PyrdxlP-dep_Trfase_major"/>
</dbReference>
<evidence type="ECO:0000313" key="10">
    <source>
        <dbReference type="EMBL" id="ALC80273.1"/>
    </source>
</evidence>
<dbReference type="GO" id="GO:0047982">
    <property type="term" value="F:homocysteine desulfhydrase activity"/>
    <property type="evidence" value="ECO:0007669"/>
    <property type="project" value="UniProtKB-EC"/>
</dbReference>
<evidence type="ECO:0000256" key="7">
    <source>
        <dbReference type="ARBA" id="ARBA00052699"/>
    </source>
</evidence>
<name>A0A0M4FN68_9BACI</name>
<dbReference type="Gene3D" id="3.40.640.10">
    <property type="entry name" value="Type I PLP-dependent aspartate aminotransferase-like (Major domain)"/>
    <property type="match status" value="1"/>
</dbReference>
<dbReference type="OrthoDB" id="9803887at2"/>
<dbReference type="GO" id="GO:0019346">
    <property type="term" value="P:transsulfuration"/>
    <property type="evidence" value="ECO:0007669"/>
    <property type="project" value="InterPro"/>
</dbReference>
<dbReference type="EMBL" id="CP012600">
    <property type="protein sequence ID" value="ALC80273.1"/>
    <property type="molecule type" value="Genomic_DNA"/>
</dbReference>
<evidence type="ECO:0000256" key="4">
    <source>
        <dbReference type="ARBA" id="ARBA00047175"/>
    </source>
</evidence>
<comment type="similarity">
    <text evidence="2 9">Belongs to the trans-sulfuration enzymes family.</text>
</comment>
<dbReference type="PROSITE" id="PS00868">
    <property type="entry name" value="CYS_MET_METAB_PP"/>
    <property type="match status" value="1"/>
</dbReference>
<accession>A0A0M4FN68</accession>
<dbReference type="PANTHER" id="PTHR11808">
    <property type="entry name" value="TRANS-SULFURATION ENZYME FAMILY MEMBER"/>
    <property type="match status" value="1"/>
</dbReference>
<dbReference type="InterPro" id="IPR015424">
    <property type="entry name" value="PyrdxlP-dep_Trfase"/>
</dbReference>
<evidence type="ECO:0000256" key="2">
    <source>
        <dbReference type="ARBA" id="ARBA00009077"/>
    </source>
</evidence>
<dbReference type="InterPro" id="IPR054542">
    <property type="entry name" value="Cys_met_metab_PP"/>
</dbReference>
<dbReference type="RefSeq" id="WP_053601997.1">
    <property type="nucleotide sequence ID" value="NZ_CP012600.1"/>
</dbReference>
<comment type="catalytic activity">
    <reaction evidence="6">
        <text>L-homocysteine + H2O = 2-oxobutanoate + hydrogen sulfide + NH4(+) + H(+)</text>
        <dbReference type="Rhea" id="RHEA:14501"/>
        <dbReference type="ChEBI" id="CHEBI:15377"/>
        <dbReference type="ChEBI" id="CHEBI:15378"/>
        <dbReference type="ChEBI" id="CHEBI:16763"/>
        <dbReference type="ChEBI" id="CHEBI:28938"/>
        <dbReference type="ChEBI" id="CHEBI:29919"/>
        <dbReference type="ChEBI" id="CHEBI:58199"/>
        <dbReference type="EC" id="4.4.1.2"/>
    </reaction>
    <physiologicalReaction direction="left-to-right" evidence="6">
        <dbReference type="Rhea" id="RHEA:14502"/>
    </physiologicalReaction>
</comment>
<keyword evidence="3 8" id="KW-0663">Pyridoxal phosphate</keyword>
<dbReference type="InterPro" id="IPR000277">
    <property type="entry name" value="Cys/Met-Metab_PyrdxlP-dep_enz"/>
</dbReference>
<protein>
    <recommendedName>
        <fullName evidence="4">homocysteine desulfhydrase</fullName>
        <ecNumber evidence="4">4.4.1.2</ecNumber>
    </recommendedName>
    <alternativeName>
        <fullName evidence="5">Homocysteine desulfhydrase</fullName>
    </alternativeName>
</protein>
<evidence type="ECO:0000256" key="6">
    <source>
        <dbReference type="ARBA" id="ARBA00048780"/>
    </source>
</evidence>
<dbReference type="SUPFAM" id="SSF53383">
    <property type="entry name" value="PLP-dependent transferases"/>
    <property type="match status" value="1"/>
</dbReference>
<dbReference type="EC" id="4.4.1.2" evidence="4"/>
<dbReference type="Gene3D" id="3.90.1150.10">
    <property type="entry name" value="Aspartate Aminotransferase, domain 1"/>
    <property type="match status" value="1"/>
</dbReference>
<evidence type="ECO:0000313" key="11">
    <source>
        <dbReference type="Proteomes" id="UP000067625"/>
    </source>
</evidence>
<proteinExistence type="inferred from homology"/>